<keyword evidence="3" id="KW-1185">Reference proteome</keyword>
<dbReference type="InterPro" id="IPR018919">
    <property type="entry name" value="DUF2484"/>
</dbReference>
<gene>
    <name evidence="2" type="ORF">A7A09_018875</name>
</gene>
<accession>A0A3R7LN44</accession>
<dbReference type="Proteomes" id="UP000238137">
    <property type="component" value="Unassembled WGS sequence"/>
</dbReference>
<feature type="transmembrane region" description="Helical" evidence="1">
    <location>
        <begin position="6"/>
        <end position="26"/>
    </location>
</feature>
<dbReference type="OrthoDB" id="7779043at2"/>
<dbReference type="EMBL" id="PXNQ02000014">
    <property type="protein sequence ID" value="RNF33051.1"/>
    <property type="molecule type" value="Genomic_DNA"/>
</dbReference>
<evidence type="ECO:0000313" key="2">
    <source>
        <dbReference type="EMBL" id="RNF33051.1"/>
    </source>
</evidence>
<feature type="transmembrane region" description="Helical" evidence="1">
    <location>
        <begin position="56"/>
        <end position="73"/>
    </location>
</feature>
<organism evidence="2 3">
    <name type="scientific">Paracoccus methylarcula</name>
    <dbReference type="NCBI Taxonomy" id="72022"/>
    <lineage>
        <taxon>Bacteria</taxon>
        <taxon>Pseudomonadati</taxon>
        <taxon>Pseudomonadota</taxon>
        <taxon>Alphaproteobacteria</taxon>
        <taxon>Rhodobacterales</taxon>
        <taxon>Paracoccaceae</taxon>
        <taxon>Paracoccus</taxon>
    </lineage>
</organism>
<evidence type="ECO:0000313" key="3">
    <source>
        <dbReference type="Proteomes" id="UP000238137"/>
    </source>
</evidence>
<dbReference type="RefSeq" id="WP_106692839.1">
    <property type="nucleotide sequence ID" value="NZ_PXNQ02000014.1"/>
</dbReference>
<reference evidence="2" key="1">
    <citation type="submission" date="2018-05" db="EMBL/GenBank/DDBJ databases">
        <title>Reclassification of Methylarcula marina and Methylarcula terricola as Paracoccus methylarcula sp.nov., comb.nov. and Paracoccus terricola comb.nov.</title>
        <authorList>
            <person name="Shmareva M.N."/>
            <person name="Doronina N.V."/>
            <person name="Vasilenko O.V."/>
            <person name="Tarlachkov S.V."/>
            <person name="Trotsenko Y.A."/>
        </authorList>
    </citation>
    <scope>NUCLEOTIDE SEQUENCE [LARGE SCALE GENOMIC DNA]</scope>
    <source>
        <strain evidence="2">VKM B-2159</strain>
    </source>
</reference>
<sequence>MNDPHVISGALALSWLILAGLLPRIAWRYRNPASWGMIVIGVPVLGWLTLHWGPGVGVAAFALGFGVLVLQPLRPRGDKAERTLHDTGPGTT</sequence>
<dbReference type="Pfam" id="PF10658">
    <property type="entry name" value="DUF2484"/>
    <property type="match status" value="1"/>
</dbReference>
<keyword evidence="1" id="KW-1133">Transmembrane helix</keyword>
<evidence type="ECO:0000256" key="1">
    <source>
        <dbReference type="SAM" id="Phobius"/>
    </source>
</evidence>
<proteinExistence type="predicted"/>
<keyword evidence="1" id="KW-0812">Transmembrane</keyword>
<keyword evidence="1" id="KW-0472">Membrane</keyword>
<name>A0A3R7LN44_9RHOB</name>
<comment type="caution">
    <text evidence="2">The sequence shown here is derived from an EMBL/GenBank/DDBJ whole genome shotgun (WGS) entry which is preliminary data.</text>
</comment>
<dbReference type="AlphaFoldDB" id="A0A3R7LN44"/>
<protein>
    <submittedName>
        <fullName evidence="2">DUF2484 domain-containing protein</fullName>
    </submittedName>
</protein>